<proteinExistence type="predicted"/>
<keyword evidence="3" id="KW-1185">Reference proteome</keyword>
<comment type="caution">
    <text evidence="2">The sequence shown here is derived from an EMBL/GenBank/DDBJ whole genome shotgun (WGS) entry which is preliminary data.</text>
</comment>
<feature type="signal peptide" evidence="1">
    <location>
        <begin position="1"/>
        <end position="29"/>
    </location>
</feature>
<name>A0ABU2ZRC5_9ALTE</name>
<feature type="chain" id="PRO_5045685691" description="Lipoprotein" evidence="1">
    <location>
        <begin position="30"/>
        <end position="127"/>
    </location>
</feature>
<evidence type="ECO:0000256" key="1">
    <source>
        <dbReference type="SAM" id="SignalP"/>
    </source>
</evidence>
<evidence type="ECO:0000313" key="2">
    <source>
        <dbReference type="EMBL" id="MDT0595180.1"/>
    </source>
</evidence>
<organism evidence="2 3">
    <name type="scientific">Glaciecola petra</name>
    <dbReference type="NCBI Taxonomy" id="3075602"/>
    <lineage>
        <taxon>Bacteria</taxon>
        <taxon>Pseudomonadati</taxon>
        <taxon>Pseudomonadota</taxon>
        <taxon>Gammaproteobacteria</taxon>
        <taxon>Alteromonadales</taxon>
        <taxon>Alteromonadaceae</taxon>
        <taxon>Glaciecola</taxon>
    </lineage>
</organism>
<evidence type="ECO:0000313" key="3">
    <source>
        <dbReference type="Proteomes" id="UP001253545"/>
    </source>
</evidence>
<reference evidence="2 3" key="1">
    <citation type="submission" date="2023-09" db="EMBL/GenBank/DDBJ databases">
        <authorList>
            <person name="Rey-Velasco X."/>
        </authorList>
    </citation>
    <scope>NUCLEOTIDE SEQUENCE [LARGE SCALE GENOMIC DNA]</scope>
    <source>
        <strain evidence="2 3">P117</strain>
    </source>
</reference>
<dbReference type="PROSITE" id="PS51257">
    <property type="entry name" value="PROKAR_LIPOPROTEIN"/>
    <property type="match status" value="1"/>
</dbReference>
<evidence type="ECO:0008006" key="4">
    <source>
        <dbReference type="Google" id="ProtNLM"/>
    </source>
</evidence>
<keyword evidence="1" id="KW-0732">Signal</keyword>
<accession>A0ABU2ZRC5</accession>
<dbReference type="RefSeq" id="WP_311368694.1">
    <property type="nucleotide sequence ID" value="NZ_JAVRHX010000002.1"/>
</dbReference>
<protein>
    <recommendedName>
        <fullName evidence="4">Lipoprotein</fullName>
    </recommendedName>
</protein>
<sequence length="127" mass="14316">MKQTTITTSFRILVLLSLPFFLFSCVTNTQLKPPESKNEITVVVDFMSIEGYFYEGVIPSQEVAKVVANEVCENKEFYEFTITSRTQGLSKFSAGCSIDEGESFKSLTFYRRSAGQYNVSQIQGFSL</sequence>
<dbReference type="EMBL" id="JAVRHX010000002">
    <property type="protein sequence ID" value="MDT0595180.1"/>
    <property type="molecule type" value="Genomic_DNA"/>
</dbReference>
<dbReference type="Proteomes" id="UP001253545">
    <property type="component" value="Unassembled WGS sequence"/>
</dbReference>
<gene>
    <name evidence="2" type="ORF">RM552_10020</name>
</gene>